<dbReference type="GO" id="GO:0106073">
    <property type="term" value="F:dolichyl pyrophosphate Glc2Man9GlcNAc2 alpha-1,2-glucosyltransferase activity"/>
    <property type="evidence" value="ECO:0007669"/>
    <property type="project" value="UniProtKB-UniRule"/>
</dbReference>
<feature type="transmembrane region" description="Helical" evidence="14">
    <location>
        <begin position="390"/>
        <end position="406"/>
    </location>
</feature>
<dbReference type="EMBL" id="KZ110591">
    <property type="protein sequence ID" value="OSX67847.1"/>
    <property type="molecule type" value="Genomic_DNA"/>
</dbReference>
<dbReference type="InterPro" id="IPR016900">
    <property type="entry name" value="Alg10"/>
</dbReference>
<comment type="catalytic activity">
    <reaction evidence="13">
        <text>an alpha-D-Glc-(1-&gt;3)-alpha-D-Glc-(1-&gt;3)-alpha-D-Man-(1-&gt;2)-alpha-D-Man-(1-&gt;2)-alpha-D-Man-(1-&gt;3)-[alpha-D-Man-(1-&gt;2)-alpha-D-Man-(1-&gt;3)-[alpha-D-Man-(1-&gt;2)-alpha-D-Man-(1-&gt;6)]-alpha-D-Man-(1-&gt;6)]-beta-D-Man-(1-&gt;4)-beta-D-GlcNAc-(1-&gt;4)-alpha-D-GlcNAc-diphospho-di-trans,poly-cis-dolichol + a di-trans,poly-cis-dolichyl beta-D-glucosyl phosphate = a alpha-D-Glc-(1-&gt;2)-alpha-D-Glc-(1-&gt;3)-alpha-D-Glc-(1-&gt;3)-alpha-D-Man-(1-&gt;2)-alpha-D-Man-(1-&gt;2)-alpha-D-Man-(1-&gt;3)-[alpha-D-Man-(1-&gt;2)-alpha-D-Man-(1-&gt;3)-[alpha-D-Man-(1-&gt;2)-alpha-D-Man-(1-&gt;6)]-alpha-D-Man-(1-&gt;6)]-beta-D-Man-(1-&gt;4)-beta-D-GlcNAc-(1-&gt;4)-alpha-D-GlcNAc-diphospho-di-trans,poly-cis-dolichol + a di-trans,poly-cis-dolichyl phosphate + H(+)</text>
        <dbReference type="Rhea" id="RHEA:29543"/>
        <dbReference type="Rhea" id="RHEA-COMP:19498"/>
        <dbReference type="Rhea" id="RHEA-COMP:19502"/>
        <dbReference type="Rhea" id="RHEA-COMP:19512"/>
        <dbReference type="Rhea" id="RHEA-COMP:19522"/>
        <dbReference type="ChEBI" id="CHEBI:15378"/>
        <dbReference type="ChEBI" id="CHEBI:57525"/>
        <dbReference type="ChEBI" id="CHEBI:57683"/>
        <dbReference type="ChEBI" id="CHEBI:132522"/>
        <dbReference type="ChEBI" id="CHEBI:132523"/>
        <dbReference type="EC" id="2.4.1.256"/>
    </reaction>
    <physiologicalReaction direction="left-to-right" evidence="13">
        <dbReference type="Rhea" id="RHEA:29544"/>
    </physiologicalReaction>
</comment>
<evidence type="ECO:0000256" key="6">
    <source>
        <dbReference type="ARBA" id="ARBA00022676"/>
    </source>
</evidence>
<evidence type="ECO:0000256" key="13">
    <source>
        <dbReference type="ARBA" id="ARBA00048064"/>
    </source>
</evidence>
<feature type="transmembrane region" description="Helical" evidence="14">
    <location>
        <begin position="234"/>
        <end position="254"/>
    </location>
</feature>
<evidence type="ECO:0000256" key="5">
    <source>
        <dbReference type="ARBA" id="ARBA00018512"/>
    </source>
</evidence>
<feature type="transmembrane region" description="Helical" evidence="14">
    <location>
        <begin position="314"/>
        <end position="334"/>
    </location>
</feature>
<feature type="transmembrane region" description="Helical" evidence="14">
    <location>
        <begin position="426"/>
        <end position="450"/>
    </location>
</feature>
<protein>
    <recommendedName>
        <fullName evidence="5 14">Dol-P-Glc:Glc(2)Man(9)GlcNAc(2)-PP-Dol alpha-1,2-glucosyltransferase</fullName>
        <ecNumber evidence="4 14">2.4.1.256</ecNumber>
    </recommendedName>
</protein>
<sequence length="461" mass="52202">MSSDPGATYYAAFCALAIMTLKAVNEEVIEPYMDEPFHVPQAQAYCKGDYLTWDPKITTPPGLYALSVFMKRVFMVKCNLPLLRFTPTLSLLVLPLVLTRLLCFHRRERPPHSWFVPTTEGVILSSFPIAWFFAFLYYTELPSLVFVLATVVVATQGKHWLAALLGVMSCTFRQNNIVWVLYAYAASQLMYLRTRRAPPGARAAAKLHDPPALAASPMDLTRSIMSFPQILPDILLSFISYALALAAFGSFVVWNGGIVLGDKSNHVPALHVPQLYYFVGFATILGWPVLVSGEGGVKKLAQDVWARMFGSRRNTVMTTLVSVVMTITVHKFTIHHPFLLSDNRHYTFYIWRRIFMVHPIVPYLLIPGYISCAWAWYLRTGQDQTLLQNLILPVFVLPTLIPTPLLEPRYFLIPYILLRAQVADAPLWAVIVEGFWYGAINGATMYVFLYKTRPGVGRFMW</sequence>
<dbReference type="STRING" id="670580.A0A1X6NGS7"/>
<dbReference type="AlphaFoldDB" id="A0A1X6NGS7"/>
<dbReference type="GeneID" id="36326737"/>
<proteinExistence type="inferred from homology"/>
<evidence type="ECO:0000313" key="16">
    <source>
        <dbReference type="Proteomes" id="UP000194127"/>
    </source>
</evidence>
<feature type="transmembrane region" description="Helical" evidence="14">
    <location>
        <begin position="114"/>
        <end position="138"/>
    </location>
</feature>
<gene>
    <name evidence="15" type="ORF">POSPLADRAFT_1064316</name>
</gene>
<dbReference type="PIRSF" id="PIRSF028810">
    <property type="entry name" value="Alpha1_2_glucosyltferase_Alg10"/>
    <property type="match status" value="1"/>
</dbReference>
<evidence type="ECO:0000256" key="14">
    <source>
        <dbReference type="PIRNR" id="PIRNR028810"/>
    </source>
</evidence>
<comment type="pathway">
    <text evidence="2">Protein modification; protein glycosylation.</text>
</comment>
<keyword evidence="6 14" id="KW-0328">Glycosyltransferase</keyword>
<name>A0A1X6NGS7_9APHY</name>
<feature type="transmembrane region" description="Helical" evidence="14">
    <location>
        <begin position="274"/>
        <end position="293"/>
    </location>
</feature>
<reference evidence="15 16" key="1">
    <citation type="submission" date="2017-04" db="EMBL/GenBank/DDBJ databases">
        <title>Genome Sequence of the Model Brown-Rot Fungus Postia placenta SB12.</title>
        <authorList>
            <consortium name="DOE Joint Genome Institute"/>
            <person name="Gaskell J."/>
            <person name="Kersten P."/>
            <person name="Larrondo L.F."/>
            <person name="Canessa P."/>
            <person name="Martinez D."/>
            <person name="Hibbett D."/>
            <person name="Schmoll M."/>
            <person name="Kubicek C.P."/>
            <person name="Martinez A.T."/>
            <person name="Yadav J."/>
            <person name="Master E."/>
            <person name="Magnuson J.K."/>
            <person name="James T."/>
            <person name="Yaver D."/>
            <person name="Berka R."/>
            <person name="Labutti K."/>
            <person name="Lipzen A."/>
            <person name="Aerts A."/>
            <person name="Barry K."/>
            <person name="Henrissat B."/>
            <person name="Blanchette R."/>
            <person name="Grigoriev I."/>
            <person name="Cullen D."/>
        </authorList>
    </citation>
    <scope>NUCLEOTIDE SEQUENCE [LARGE SCALE GENOMIC DNA]</scope>
    <source>
        <strain evidence="15 16">MAD-698-R-SB12</strain>
    </source>
</reference>
<dbReference type="Proteomes" id="UP000194127">
    <property type="component" value="Unassembled WGS sequence"/>
</dbReference>
<comment type="caution">
    <text evidence="14">Lacks conserved residue(s) required for the propagation of feature annotation.</text>
</comment>
<comment type="similarity">
    <text evidence="3 14">Belongs to the ALG10 glucosyltransferase family.</text>
</comment>
<evidence type="ECO:0000256" key="2">
    <source>
        <dbReference type="ARBA" id="ARBA00004922"/>
    </source>
</evidence>
<comment type="function">
    <text evidence="12">Dol-P-Glc:Glc(2)Man(9)GlcNAc(2)-PP-Dol alpha-1,2-glucosyltransferase that operates in the biosynthetic pathway of dolichol-linked oligosaccharides, the glycan precursors employed in protein asparagine (N)-glycosylation. The assembly of dolichol-linked oligosaccharides begins on the cytosolic side of the endoplasmic reticulum membrane and finishes in its lumen. The sequential addition of sugars to dolichol pyrophosphate produces dolichol-linked oligosaccharides containing fourteen sugars, including two GlcNAcs, nine mannoses and three glucoses. Once assembled, the oligosaccharide is transferred from the lipid to nascent proteins by oligosaccharyltransferases. In the lumen of the endoplasmic reticulum, adds the third and last glucose residue from dolichyl phosphate glucose (Dol-P-Glc) onto the lipid-linked oligosaccharide intermediate Glc(2)Man(9)GlcNAc(2)-PP-Dol to produce Glc(3)Man(9)GlcNAc(2)-PP-Dol.</text>
</comment>
<feature type="transmembrane region" description="Helical" evidence="14">
    <location>
        <begin position="144"/>
        <end position="167"/>
    </location>
</feature>
<evidence type="ECO:0000256" key="10">
    <source>
        <dbReference type="ARBA" id="ARBA00022989"/>
    </source>
</evidence>
<dbReference type="PANTHER" id="PTHR12989">
    <property type="entry name" value="ALPHA-1,2-GLUCOSYLTRANSFERASE ALG10"/>
    <property type="match status" value="1"/>
</dbReference>
<keyword evidence="10 14" id="KW-1133">Transmembrane helix</keyword>
<keyword evidence="9" id="KW-0256">Endoplasmic reticulum</keyword>
<keyword evidence="8 14" id="KW-0812">Transmembrane</keyword>
<evidence type="ECO:0000256" key="4">
    <source>
        <dbReference type="ARBA" id="ARBA00011967"/>
    </source>
</evidence>
<comment type="subcellular location">
    <subcellularLocation>
        <location evidence="1">Endoplasmic reticulum membrane</location>
        <topology evidence="1">Multi-pass membrane protein</topology>
    </subcellularLocation>
</comment>
<dbReference type="EC" id="2.4.1.256" evidence="4 14"/>
<keyword evidence="11 14" id="KW-0472">Membrane</keyword>
<feature type="transmembrane region" description="Helical" evidence="14">
    <location>
        <begin position="354"/>
        <end position="378"/>
    </location>
</feature>
<accession>A0A1X6NGS7</accession>
<evidence type="ECO:0000256" key="8">
    <source>
        <dbReference type="ARBA" id="ARBA00022692"/>
    </source>
</evidence>
<evidence type="ECO:0000256" key="9">
    <source>
        <dbReference type="ARBA" id="ARBA00022824"/>
    </source>
</evidence>
<organism evidence="15 16">
    <name type="scientific">Postia placenta MAD-698-R-SB12</name>
    <dbReference type="NCBI Taxonomy" id="670580"/>
    <lineage>
        <taxon>Eukaryota</taxon>
        <taxon>Fungi</taxon>
        <taxon>Dikarya</taxon>
        <taxon>Basidiomycota</taxon>
        <taxon>Agaricomycotina</taxon>
        <taxon>Agaricomycetes</taxon>
        <taxon>Polyporales</taxon>
        <taxon>Adustoporiaceae</taxon>
        <taxon>Rhodonia</taxon>
    </lineage>
</organism>
<dbReference type="Pfam" id="PF04922">
    <property type="entry name" value="DIE2_ALG10"/>
    <property type="match status" value="1"/>
</dbReference>
<evidence type="ECO:0000313" key="15">
    <source>
        <dbReference type="EMBL" id="OSX67847.1"/>
    </source>
</evidence>
<evidence type="ECO:0000256" key="12">
    <source>
        <dbReference type="ARBA" id="ARBA00044727"/>
    </source>
</evidence>
<dbReference type="PANTHER" id="PTHR12989:SF10">
    <property type="entry name" value="DOL-P-GLC:GLC(2)MAN(9)GLCNAC(2)-PP-DOL ALPHA-1,2-GLUCOSYLTRANSFERASE-RELATED"/>
    <property type="match status" value="1"/>
</dbReference>
<dbReference type="RefSeq" id="XP_024344641.1">
    <property type="nucleotide sequence ID" value="XM_024481787.1"/>
</dbReference>
<dbReference type="GO" id="GO:0005789">
    <property type="term" value="C:endoplasmic reticulum membrane"/>
    <property type="evidence" value="ECO:0007669"/>
    <property type="project" value="UniProtKB-SubCell"/>
</dbReference>
<evidence type="ECO:0000256" key="3">
    <source>
        <dbReference type="ARBA" id="ARBA00010600"/>
    </source>
</evidence>
<evidence type="ECO:0000256" key="7">
    <source>
        <dbReference type="ARBA" id="ARBA00022679"/>
    </source>
</evidence>
<evidence type="ECO:0000256" key="1">
    <source>
        <dbReference type="ARBA" id="ARBA00004477"/>
    </source>
</evidence>
<dbReference type="GO" id="GO:0006488">
    <property type="term" value="P:dolichol-linked oligosaccharide biosynthetic process"/>
    <property type="evidence" value="ECO:0007669"/>
    <property type="project" value="UniProtKB-UniRule"/>
</dbReference>
<keyword evidence="7 15" id="KW-0808">Transferase</keyword>
<feature type="transmembrane region" description="Helical" evidence="14">
    <location>
        <begin position="82"/>
        <end position="102"/>
    </location>
</feature>
<dbReference type="OrthoDB" id="4769at2759"/>
<keyword evidence="16" id="KW-1185">Reference proteome</keyword>
<evidence type="ECO:0000256" key="11">
    <source>
        <dbReference type="ARBA" id="ARBA00023136"/>
    </source>
</evidence>